<organism evidence="1 2">
    <name type="scientific">Synaphobranchus kaupii</name>
    <name type="common">Kaup's arrowtooth eel</name>
    <dbReference type="NCBI Taxonomy" id="118154"/>
    <lineage>
        <taxon>Eukaryota</taxon>
        <taxon>Metazoa</taxon>
        <taxon>Chordata</taxon>
        <taxon>Craniata</taxon>
        <taxon>Vertebrata</taxon>
        <taxon>Euteleostomi</taxon>
        <taxon>Actinopterygii</taxon>
        <taxon>Neopterygii</taxon>
        <taxon>Teleostei</taxon>
        <taxon>Anguilliformes</taxon>
        <taxon>Synaphobranchidae</taxon>
        <taxon>Synaphobranchus</taxon>
    </lineage>
</organism>
<dbReference type="EMBL" id="JAINUF010000005">
    <property type="protein sequence ID" value="KAJ8360639.1"/>
    <property type="molecule type" value="Genomic_DNA"/>
</dbReference>
<reference evidence="1" key="1">
    <citation type="journal article" date="2023" name="Science">
        <title>Genome structures resolve the early diversification of teleost fishes.</title>
        <authorList>
            <person name="Parey E."/>
            <person name="Louis A."/>
            <person name="Montfort J."/>
            <person name="Bouchez O."/>
            <person name="Roques C."/>
            <person name="Iampietro C."/>
            <person name="Lluch J."/>
            <person name="Castinel A."/>
            <person name="Donnadieu C."/>
            <person name="Desvignes T."/>
            <person name="Floi Bucao C."/>
            <person name="Jouanno E."/>
            <person name="Wen M."/>
            <person name="Mejri S."/>
            <person name="Dirks R."/>
            <person name="Jansen H."/>
            <person name="Henkel C."/>
            <person name="Chen W.J."/>
            <person name="Zahm M."/>
            <person name="Cabau C."/>
            <person name="Klopp C."/>
            <person name="Thompson A.W."/>
            <person name="Robinson-Rechavi M."/>
            <person name="Braasch I."/>
            <person name="Lecointre G."/>
            <person name="Bobe J."/>
            <person name="Postlethwait J.H."/>
            <person name="Berthelot C."/>
            <person name="Roest Crollius H."/>
            <person name="Guiguen Y."/>
        </authorList>
    </citation>
    <scope>NUCLEOTIDE SEQUENCE</scope>
    <source>
        <strain evidence="1">WJC10195</strain>
    </source>
</reference>
<comment type="caution">
    <text evidence="1">The sequence shown here is derived from an EMBL/GenBank/DDBJ whole genome shotgun (WGS) entry which is preliminary data.</text>
</comment>
<name>A0A9Q1FL05_SYNKA</name>
<evidence type="ECO:0000313" key="1">
    <source>
        <dbReference type="EMBL" id="KAJ8360639.1"/>
    </source>
</evidence>
<evidence type="ECO:0000313" key="2">
    <source>
        <dbReference type="Proteomes" id="UP001152622"/>
    </source>
</evidence>
<dbReference type="Proteomes" id="UP001152622">
    <property type="component" value="Chromosome 5"/>
</dbReference>
<keyword evidence="2" id="KW-1185">Reference proteome</keyword>
<dbReference type="AlphaFoldDB" id="A0A9Q1FL05"/>
<protein>
    <submittedName>
        <fullName evidence="1">Uncharacterized protein</fullName>
    </submittedName>
</protein>
<gene>
    <name evidence="1" type="ORF">SKAU_G00171640</name>
</gene>
<proteinExistence type="predicted"/>
<accession>A0A9Q1FL05</accession>
<sequence>MSTRFEGRRVSQAPALCFQVGVGKPLEKTRGGETIVLFVGGLFSAPFCPHALSSVIGFCGSVLEPIRGESGSGETNISGRQ</sequence>